<reference evidence="3 4" key="1">
    <citation type="submission" date="2019-01" db="EMBL/GenBank/DDBJ databases">
        <authorList>
            <person name="Sayadi A."/>
        </authorList>
    </citation>
    <scope>NUCLEOTIDE SEQUENCE [LARGE SCALE GENOMIC DNA]</scope>
</reference>
<feature type="signal peptide" evidence="2">
    <location>
        <begin position="1"/>
        <end position="19"/>
    </location>
</feature>
<dbReference type="OrthoDB" id="7683472at2759"/>
<gene>
    <name evidence="3" type="ORF">CALMAC_LOCUS4132</name>
</gene>
<keyword evidence="1" id="KW-0812">Transmembrane</keyword>
<sequence>MMNSRKLTIIIIWCFSTSASTPITRERDQPYQIAQSLEAKPRLYHELVLFETAIFIVGSAFIAFITAFLPLEICFIMGKCQKLMEPYR</sequence>
<protein>
    <submittedName>
        <fullName evidence="3">Uncharacterized protein</fullName>
    </submittedName>
</protein>
<feature type="transmembrane region" description="Helical" evidence="1">
    <location>
        <begin position="53"/>
        <end position="78"/>
    </location>
</feature>
<evidence type="ECO:0000256" key="2">
    <source>
        <dbReference type="SAM" id="SignalP"/>
    </source>
</evidence>
<evidence type="ECO:0000313" key="3">
    <source>
        <dbReference type="EMBL" id="VEN39702.1"/>
    </source>
</evidence>
<accession>A0A653BVQ2</accession>
<keyword evidence="1" id="KW-0472">Membrane</keyword>
<dbReference type="AlphaFoldDB" id="A0A653BVQ2"/>
<evidence type="ECO:0000256" key="1">
    <source>
        <dbReference type="SAM" id="Phobius"/>
    </source>
</evidence>
<dbReference type="Proteomes" id="UP000410492">
    <property type="component" value="Unassembled WGS sequence"/>
</dbReference>
<dbReference type="EMBL" id="CAACVG010005860">
    <property type="protein sequence ID" value="VEN39702.1"/>
    <property type="molecule type" value="Genomic_DNA"/>
</dbReference>
<keyword evidence="2" id="KW-0732">Signal</keyword>
<feature type="chain" id="PRO_5024971104" evidence="2">
    <location>
        <begin position="20"/>
        <end position="88"/>
    </location>
</feature>
<feature type="non-terminal residue" evidence="3">
    <location>
        <position position="88"/>
    </location>
</feature>
<keyword evidence="1" id="KW-1133">Transmembrane helix</keyword>
<evidence type="ECO:0000313" key="4">
    <source>
        <dbReference type="Proteomes" id="UP000410492"/>
    </source>
</evidence>
<keyword evidence="4" id="KW-1185">Reference proteome</keyword>
<name>A0A653BVQ2_CALMS</name>
<proteinExistence type="predicted"/>
<organism evidence="3 4">
    <name type="scientific">Callosobruchus maculatus</name>
    <name type="common">Southern cowpea weevil</name>
    <name type="synonym">Pulse bruchid</name>
    <dbReference type="NCBI Taxonomy" id="64391"/>
    <lineage>
        <taxon>Eukaryota</taxon>
        <taxon>Metazoa</taxon>
        <taxon>Ecdysozoa</taxon>
        <taxon>Arthropoda</taxon>
        <taxon>Hexapoda</taxon>
        <taxon>Insecta</taxon>
        <taxon>Pterygota</taxon>
        <taxon>Neoptera</taxon>
        <taxon>Endopterygota</taxon>
        <taxon>Coleoptera</taxon>
        <taxon>Polyphaga</taxon>
        <taxon>Cucujiformia</taxon>
        <taxon>Chrysomeloidea</taxon>
        <taxon>Chrysomelidae</taxon>
        <taxon>Bruchinae</taxon>
        <taxon>Bruchini</taxon>
        <taxon>Callosobruchus</taxon>
    </lineage>
</organism>